<dbReference type="Gene3D" id="3.40.50.2300">
    <property type="match status" value="2"/>
</dbReference>
<dbReference type="AlphaFoldDB" id="A0A367YZZ5"/>
<dbReference type="RefSeq" id="WP_114125293.1">
    <property type="nucleotide sequence ID" value="NZ_QOUI01000002.1"/>
</dbReference>
<keyword evidence="1" id="KW-0805">Transcription regulation</keyword>
<dbReference type="PANTHER" id="PTHR30146">
    <property type="entry name" value="LACI-RELATED TRANSCRIPTIONAL REPRESSOR"/>
    <property type="match status" value="1"/>
</dbReference>
<evidence type="ECO:0000313" key="5">
    <source>
        <dbReference type="EMBL" id="RCK70521.1"/>
    </source>
</evidence>
<dbReference type="Pfam" id="PF13377">
    <property type="entry name" value="Peripla_BP_3"/>
    <property type="match status" value="1"/>
</dbReference>
<comment type="caution">
    <text evidence="5">The sequence shown here is derived from an EMBL/GenBank/DDBJ whole genome shotgun (WGS) entry which is preliminary data.</text>
</comment>
<dbReference type="InterPro" id="IPR010982">
    <property type="entry name" value="Lambda_DNA-bd_dom_sf"/>
</dbReference>
<evidence type="ECO:0000313" key="6">
    <source>
        <dbReference type="Proteomes" id="UP000252770"/>
    </source>
</evidence>
<evidence type="ECO:0000256" key="1">
    <source>
        <dbReference type="ARBA" id="ARBA00023015"/>
    </source>
</evidence>
<keyword evidence="6" id="KW-1185">Reference proteome</keyword>
<dbReference type="Gene3D" id="1.10.260.40">
    <property type="entry name" value="lambda repressor-like DNA-binding domains"/>
    <property type="match status" value="1"/>
</dbReference>
<dbReference type="InterPro" id="IPR000843">
    <property type="entry name" value="HTH_LacI"/>
</dbReference>
<feature type="domain" description="HTH lacI-type" evidence="4">
    <location>
        <begin position="9"/>
        <end position="63"/>
    </location>
</feature>
<dbReference type="CDD" id="cd01392">
    <property type="entry name" value="HTH_LacI"/>
    <property type="match status" value="1"/>
</dbReference>
<keyword evidence="2" id="KW-0238">DNA-binding</keyword>
<evidence type="ECO:0000259" key="4">
    <source>
        <dbReference type="PROSITE" id="PS50932"/>
    </source>
</evidence>
<dbReference type="EMBL" id="QOUI01000002">
    <property type="protein sequence ID" value="RCK70521.1"/>
    <property type="molecule type" value="Genomic_DNA"/>
</dbReference>
<dbReference type="PROSITE" id="PS00356">
    <property type="entry name" value="HTH_LACI_1"/>
    <property type="match status" value="1"/>
</dbReference>
<dbReference type="GO" id="GO:0003700">
    <property type="term" value="F:DNA-binding transcription factor activity"/>
    <property type="evidence" value="ECO:0007669"/>
    <property type="project" value="TreeGrafter"/>
</dbReference>
<evidence type="ECO:0000256" key="2">
    <source>
        <dbReference type="ARBA" id="ARBA00023125"/>
    </source>
</evidence>
<dbReference type="PROSITE" id="PS50932">
    <property type="entry name" value="HTH_LACI_2"/>
    <property type="match status" value="1"/>
</dbReference>
<proteinExistence type="predicted"/>
<evidence type="ECO:0000256" key="3">
    <source>
        <dbReference type="ARBA" id="ARBA00023163"/>
    </source>
</evidence>
<protein>
    <submittedName>
        <fullName evidence="5">LacI family transcriptional regulator</fullName>
    </submittedName>
</protein>
<dbReference type="SMART" id="SM00354">
    <property type="entry name" value="HTH_LACI"/>
    <property type="match status" value="1"/>
</dbReference>
<gene>
    <name evidence="5" type="ORF">DT076_03515</name>
</gene>
<name>A0A367YZZ5_9ACTN</name>
<accession>A0A367YZZ5</accession>
<sequence>MADQGALGVRIEDVARAVGVSRATATRALRGQGRIAASTRERVQRAAEQLGYVPNLMATELASGARGGAIGLMLRDAANPVYGQLFSALEVAAAAAGLELVTVTIGADPGGERQVLALRRLLGMRVAGLLVATGGVDSARLEPFAAEVPMVRVGRPEASPRIHAESYDEEWHGRLLAERVVALGHRDVVLLGASAETSYGEHRRGDDLERALAGVAVRRLRTGPDPADGVPAALDAVAAGASAVLCTSDVRQLAVLRGLAARGLSASTTGWDGRMPGIDLLGLTTVRMPVEEAATGAVDRLAALLGGEELTLPTHRGWRGELVVGRTLTERGTA</sequence>
<dbReference type="Pfam" id="PF00356">
    <property type="entry name" value="LacI"/>
    <property type="match status" value="1"/>
</dbReference>
<dbReference type="InterPro" id="IPR028082">
    <property type="entry name" value="Peripla_BP_I"/>
</dbReference>
<organism evidence="5 6">
    <name type="scientific">Desertihabitans brevis</name>
    <dbReference type="NCBI Taxonomy" id="2268447"/>
    <lineage>
        <taxon>Bacteria</taxon>
        <taxon>Bacillati</taxon>
        <taxon>Actinomycetota</taxon>
        <taxon>Actinomycetes</taxon>
        <taxon>Propionibacteriales</taxon>
        <taxon>Propionibacteriaceae</taxon>
        <taxon>Desertihabitans</taxon>
    </lineage>
</organism>
<dbReference type="SUPFAM" id="SSF53822">
    <property type="entry name" value="Periplasmic binding protein-like I"/>
    <property type="match status" value="1"/>
</dbReference>
<dbReference type="InterPro" id="IPR046335">
    <property type="entry name" value="LacI/GalR-like_sensor"/>
</dbReference>
<dbReference type="Proteomes" id="UP000252770">
    <property type="component" value="Unassembled WGS sequence"/>
</dbReference>
<reference evidence="5 6" key="1">
    <citation type="submission" date="2018-07" db="EMBL/GenBank/DDBJ databases">
        <title>Desertimonas flava gen. nov. sp. nov.</title>
        <authorList>
            <person name="Liu S."/>
        </authorList>
    </citation>
    <scope>NUCLEOTIDE SEQUENCE [LARGE SCALE GENOMIC DNA]</scope>
    <source>
        <strain evidence="5 6">16Sb5-5</strain>
    </source>
</reference>
<dbReference type="PANTHER" id="PTHR30146:SF138">
    <property type="entry name" value="TRANSCRIPTIONAL REGULATORY PROTEIN"/>
    <property type="match status" value="1"/>
</dbReference>
<keyword evidence="3" id="KW-0804">Transcription</keyword>
<dbReference type="GO" id="GO:0000976">
    <property type="term" value="F:transcription cis-regulatory region binding"/>
    <property type="evidence" value="ECO:0007669"/>
    <property type="project" value="TreeGrafter"/>
</dbReference>
<dbReference type="SUPFAM" id="SSF47413">
    <property type="entry name" value="lambda repressor-like DNA-binding domains"/>
    <property type="match status" value="1"/>
</dbReference>